<keyword evidence="3" id="KW-1185">Reference proteome</keyword>
<keyword evidence="1" id="KW-0732">Signal</keyword>
<dbReference type="InterPro" id="IPR006917">
    <property type="entry name" value="SOUL_heme-bd"/>
</dbReference>
<evidence type="ECO:0008006" key="4">
    <source>
        <dbReference type="Google" id="ProtNLM"/>
    </source>
</evidence>
<protein>
    <recommendedName>
        <fullName evidence="4">SOUL heme-binding protein</fullName>
    </recommendedName>
</protein>
<dbReference type="SUPFAM" id="SSF55136">
    <property type="entry name" value="Probable bacterial effector-binding domain"/>
    <property type="match status" value="1"/>
</dbReference>
<evidence type="ECO:0000313" key="2">
    <source>
        <dbReference type="EMBL" id="MBA2116586.1"/>
    </source>
</evidence>
<comment type="caution">
    <text evidence="2">The sequence shown here is derived from an EMBL/GenBank/DDBJ whole genome shotgun (WGS) entry which is preliminary data.</text>
</comment>
<name>A0A7V9A8Z0_9BACT</name>
<dbReference type="Pfam" id="PF04832">
    <property type="entry name" value="SOUL"/>
    <property type="match status" value="1"/>
</dbReference>
<dbReference type="RefSeq" id="WP_207397984.1">
    <property type="nucleotide sequence ID" value="NZ_JABRWO010000010.1"/>
</dbReference>
<feature type="signal peptide" evidence="1">
    <location>
        <begin position="1"/>
        <end position="23"/>
    </location>
</feature>
<evidence type="ECO:0000313" key="3">
    <source>
        <dbReference type="Proteomes" id="UP000551616"/>
    </source>
</evidence>
<organism evidence="2 3">
    <name type="scientific">Bremerella alba</name>
    <dbReference type="NCBI Taxonomy" id="980252"/>
    <lineage>
        <taxon>Bacteria</taxon>
        <taxon>Pseudomonadati</taxon>
        <taxon>Planctomycetota</taxon>
        <taxon>Planctomycetia</taxon>
        <taxon>Pirellulales</taxon>
        <taxon>Pirellulaceae</taxon>
        <taxon>Bremerella</taxon>
    </lineage>
</organism>
<dbReference type="AlphaFoldDB" id="A0A7V9A8Z0"/>
<dbReference type="Gene3D" id="3.20.80.10">
    <property type="entry name" value="Regulatory factor, effector binding domain"/>
    <property type="match status" value="1"/>
</dbReference>
<sequence>MLTRYLVTLIAVAAIITVARTSAGEGPQTPAELDAPLPEGWPDPTSPGEIAVKKYPAYRSAVAKSGMKMDRADGVLFWQLFAHIQANEIAMTAPVVNTYTKSDDRPQVEMEFLYRTTQQGQAGSGLGQVNVNDHPQQTFVTLAVQGKMNAQVYQDSLTQLEGWLQKNPEWRPSGDPRRLGYHGPMTPATKRLWEVQIPVEAAKQD</sequence>
<reference evidence="2 3" key="1">
    <citation type="submission" date="2020-05" db="EMBL/GenBank/DDBJ databases">
        <title>Bremerella alba sp. nov., a novel planctomycete isolated from the surface of the macroalga Fucus spiralis.</title>
        <authorList>
            <person name="Godinho O."/>
            <person name="Botelho R."/>
            <person name="Albuquerque L."/>
            <person name="Wiegand S."/>
            <person name="Da Costa M.S."/>
            <person name="Lobo-Da-Cunha A."/>
            <person name="Jogler C."/>
            <person name="Lage O.M."/>
        </authorList>
    </citation>
    <scope>NUCLEOTIDE SEQUENCE [LARGE SCALE GENOMIC DNA]</scope>
    <source>
        <strain evidence="2 3">FF15</strain>
    </source>
</reference>
<dbReference type="Proteomes" id="UP000551616">
    <property type="component" value="Unassembled WGS sequence"/>
</dbReference>
<dbReference type="EMBL" id="JABRWO010000010">
    <property type="protein sequence ID" value="MBA2116586.1"/>
    <property type="molecule type" value="Genomic_DNA"/>
</dbReference>
<evidence type="ECO:0000256" key="1">
    <source>
        <dbReference type="SAM" id="SignalP"/>
    </source>
</evidence>
<dbReference type="InterPro" id="IPR011256">
    <property type="entry name" value="Reg_factor_effector_dom_sf"/>
</dbReference>
<accession>A0A7V9A8Z0</accession>
<gene>
    <name evidence="2" type="ORF">HOV93_37770</name>
</gene>
<proteinExistence type="predicted"/>
<feature type="chain" id="PRO_5031305828" description="SOUL heme-binding protein" evidence="1">
    <location>
        <begin position="24"/>
        <end position="205"/>
    </location>
</feature>